<proteinExistence type="predicted"/>
<dbReference type="EMBL" id="BOMV01000125">
    <property type="protein sequence ID" value="GIF02225.1"/>
    <property type="molecule type" value="Genomic_DNA"/>
</dbReference>
<dbReference type="RefSeq" id="WP_203791314.1">
    <property type="nucleotide sequence ID" value="NZ_BOMV01000125.1"/>
</dbReference>
<dbReference type="Pfam" id="PF17395">
    <property type="entry name" value="DUF5403"/>
    <property type="match status" value="1"/>
</dbReference>
<gene>
    <name evidence="1" type="ORF">Ari01nite_96890</name>
</gene>
<protein>
    <submittedName>
        <fullName evidence="1">Uncharacterized protein</fullName>
    </submittedName>
</protein>
<dbReference type="AlphaFoldDB" id="A0A919K9H7"/>
<evidence type="ECO:0000313" key="1">
    <source>
        <dbReference type="EMBL" id="GIF02225.1"/>
    </source>
</evidence>
<dbReference type="Proteomes" id="UP000636960">
    <property type="component" value="Unassembled WGS sequence"/>
</dbReference>
<accession>A0A919K9H7</accession>
<name>A0A919K9H7_9ACTN</name>
<sequence length="125" mass="14448">MAEIYRSTNRRLAKNAEVQAELERRAFEVAARAEVELIRHRQDGNAEIDIEHGRIDWYVILSDERGQKAALSIEYGRVGYTDPETGESWGAMEGLFILHRAAHLSPKSRAKIRVPLPRRRKRGRR</sequence>
<comment type="caution">
    <text evidence="1">The sequence shown here is derived from an EMBL/GenBank/DDBJ whole genome shotgun (WGS) entry which is preliminary data.</text>
</comment>
<organism evidence="1 2">
    <name type="scientific">Paractinoplanes rishiriensis</name>
    <dbReference type="NCBI Taxonomy" id="1050105"/>
    <lineage>
        <taxon>Bacteria</taxon>
        <taxon>Bacillati</taxon>
        <taxon>Actinomycetota</taxon>
        <taxon>Actinomycetes</taxon>
        <taxon>Micromonosporales</taxon>
        <taxon>Micromonosporaceae</taxon>
        <taxon>Paractinoplanes</taxon>
    </lineage>
</organism>
<reference evidence="1" key="1">
    <citation type="submission" date="2021-01" db="EMBL/GenBank/DDBJ databases">
        <title>Whole genome shotgun sequence of Actinoplanes rishiriensis NBRC 108556.</title>
        <authorList>
            <person name="Komaki H."/>
            <person name="Tamura T."/>
        </authorList>
    </citation>
    <scope>NUCLEOTIDE SEQUENCE</scope>
    <source>
        <strain evidence="1">NBRC 108556</strain>
    </source>
</reference>
<dbReference type="InterPro" id="IPR039452">
    <property type="entry name" value="DUF5403"/>
</dbReference>
<evidence type="ECO:0000313" key="2">
    <source>
        <dbReference type="Proteomes" id="UP000636960"/>
    </source>
</evidence>
<keyword evidence="2" id="KW-1185">Reference proteome</keyword>